<evidence type="ECO:0000313" key="3">
    <source>
        <dbReference type="Proteomes" id="UP001369736"/>
    </source>
</evidence>
<dbReference type="EMBL" id="JBBEGM010000002">
    <property type="protein sequence ID" value="MEJ2861110.1"/>
    <property type="molecule type" value="Genomic_DNA"/>
</dbReference>
<dbReference type="RefSeq" id="WP_337701416.1">
    <property type="nucleotide sequence ID" value="NZ_JBBEGM010000002.1"/>
</dbReference>
<dbReference type="Proteomes" id="UP001369736">
    <property type="component" value="Unassembled WGS sequence"/>
</dbReference>
<dbReference type="InterPro" id="IPR038740">
    <property type="entry name" value="BioF2-like_GNAT_dom"/>
</dbReference>
<dbReference type="SUPFAM" id="SSF55729">
    <property type="entry name" value="Acyl-CoA N-acyltransferases (Nat)"/>
    <property type="match status" value="1"/>
</dbReference>
<dbReference type="Gene3D" id="3.40.630.30">
    <property type="match status" value="1"/>
</dbReference>
<keyword evidence="2" id="KW-0012">Acyltransferase</keyword>
<proteinExistence type="predicted"/>
<evidence type="ECO:0000313" key="2">
    <source>
        <dbReference type="EMBL" id="MEJ2861110.1"/>
    </source>
</evidence>
<reference evidence="2 3" key="1">
    <citation type="submission" date="2024-03" db="EMBL/GenBank/DDBJ databases">
        <title>Actinomycetospora sp. OC33-EN07, a novel actinomycete isolated from wild orchid (Aerides multiflora).</title>
        <authorList>
            <person name="Suriyachadkun C."/>
        </authorList>
    </citation>
    <scope>NUCLEOTIDE SEQUENCE [LARGE SCALE GENOMIC DNA]</scope>
    <source>
        <strain evidence="2 3">OC33-EN07</strain>
    </source>
</reference>
<gene>
    <name evidence="2" type="ORF">WCD58_08080</name>
</gene>
<accession>A0ABU8M179</accession>
<dbReference type="EC" id="2.3.1.-" evidence="2"/>
<comment type="caution">
    <text evidence="2">The sequence shown here is derived from an EMBL/GenBank/DDBJ whole genome shotgun (WGS) entry which is preliminary data.</text>
</comment>
<sequence length="362" mass="39305">MIQPLDPDLIDPWDALALRTGAPVFARPGWLTAWADAFGRRDDLRALTVHRDGALVGVLPVTAGPLAVRTPTNSETALIAPVTADDDAAGELAQRLLARRVGTVDLDAVLADHPLTRAVRAAAGSTPATETVRCSSPWVDTSGDAADFPQRLSRNRRHGLKRLAKRLAEAGEVSFDVHHGREEDLGELLRDGLRLEAREWKLAAGSAIASSPARVSFYTQAARWAADAGVLRLAFLRLDGRAIAFGYCLQQGPTLHFLKLGMDDDHAKLGPGMMITKQLIDHAFAQPEVRELDLLGENESYKADLASGVREQVRLRVYPTPGLGTVQRKGTEAVADLRKAAVARLSGPTRERLLALRNRLQR</sequence>
<protein>
    <submittedName>
        <fullName evidence="2">GNAT family N-acetyltransferase</fullName>
        <ecNumber evidence="2">2.3.1.-</ecNumber>
    </submittedName>
</protein>
<organism evidence="2 3">
    <name type="scientific">Actinomycetospora flava</name>
    <dbReference type="NCBI Taxonomy" id="3129232"/>
    <lineage>
        <taxon>Bacteria</taxon>
        <taxon>Bacillati</taxon>
        <taxon>Actinomycetota</taxon>
        <taxon>Actinomycetes</taxon>
        <taxon>Pseudonocardiales</taxon>
        <taxon>Pseudonocardiaceae</taxon>
        <taxon>Actinomycetospora</taxon>
    </lineage>
</organism>
<evidence type="ECO:0000259" key="1">
    <source>
        <dbReference type="Pfam" id="PF13480"/>
    </source>
</evidence>
<dbReference type="GO" id="GO:0016746">
    <property type="term" value="F:acyltransferase activity"/>
    <property type="evidence" value="ECO:0007669"/>
    <property type="project" value="UniProtKB-KW"/>
</dbReference>
<dbReference type="InterPro" id="IPR016181">
    <property type="entry name" value="Acyl_CoA_acyltransferase"/>
</dbReference>
<keyword evidence="3" id="KW-1185">Reference proteome</keyword>
<keyword evidence="2" id="KW-0808">Transferase</keyword>
<dbReference type="Pfam" id="PF13480">
    <property type="entry name" value="Acetyltransf_6"/>
    <property type="match status" value="1"/>
</dbReference>
<feature type="domain" description="BioF2-like acetyltransferase" evidence="1">
    <location>
        <begin position="154"/>
        <end position="302"/>
    </location>
</feature>
<name>A0ABU8M179_9PSEU</name>